<name>A0A268S1X4_SHOCL</name>
<dbReference type="AlphaFoldDB" id="A0A268S1X4"/>
<comment type="caution">
    <text evidence="2">The sequence shown here is derived from an EMBL/GenBank/DDBJ whole genome shotgun (WGS) entry which is preliminary data.</text>
</comment>
<proteinExistence type="predicted"/>
<dbReference type="OMA" id="ISMMISH"/>
<evidence type="ECO:0000313" key="1">
    <source>
        <dbReference type="EMBL" id="PAE88458.1"/>
    </source>
</evidence>
<dbReference type="Proteomes" id="UP000216207">
    <property type="component" value="Unassembled WGS sequence"/>
</dbReference>
<dbReference type="EMBL" id="NPBS01000035">
    <property type="protein sequence ID" value="PAF26528.1"/>
    <property type="molecule type" value="Genomic_DNA"/>
</dbReference>
<protein>
    <submittedName>
        <fullName evidence="2">Uncharacterized protein</fullName>
    </submittedName>
</protein>
<dbReference type="Proteomes" id="UP000216133">
    <property type="component" value="Unassembled WGS sequence"/>
</dbReference>
<sequence>MIQDKQIALSTEEFVAALVLCGYEEAAADIINELQLAETEEQLVTFSNQAETLLNNRGYWDETRSSNLVKGLESFIHLLIKSQKKTRCVHGNHVLIFHQIEGDEMIVQTFKGMEHRFELCKHSDSLWERMADFFGLADEDVDLPENFRLRSQGFDLFSQATSEEIDAIIRDQIYPENFNIFLDDFRNHGFSLDNISMMISHYTRDESELIQVNFFLKSSKGFMWYVDYSLIEETNEIHVKALAPKECFEAAVYVMLDFYKHDAVE</sequence>
<evidence type="ECO:0000313" key="2">
    <source>
        <dbReference type="EMBL" id="PAF26528.1"/>
    </source>
</evidence>
<accession>A0A268S1X4</accession>
<organism evidence="2 3">
    <name type="scientific">Shouchella clausii</name>
    <name type="common">Alkalihalobacillus clausii</name>
    <dbReference type="NCBI Taxonomy" id="79880"/>
    <lineage>
        <taxon>Bacteria</taxon>
        <taxon>Bacillati</taxon>
        <taxon>Bacillota</taxon>
        <taxon>Bacilli</taxon>
        <taxon>Bacillales</taxon>
        <taxon>Bacillaceae</taxon>
        <taxon>Shouchella</taxon>
    </lineage>
</organism>
<gene>
    <name evidence="2" type="ORF">CHH61_07895</name>
    <name evidence="1" type="ORF">CHH72_12515</name>
</gene>
<reference evidence="3 4" key="1">
    <citation type="submission" date="2017-07" db="EMBL/GenBank/DDBJ databases">
        <title>Isolation and whole genome analysis of endospore-forming bacteria from heroin.</title>
        <authorList>
            <person name="Kalinowski J."/>
            <person name="Ahrens B."/>
            <person name="Al-Dilaimi A."/>
            <person name="Winkler A."/>
            <person name="Wibberg D."/>
            <person name="Schleenbecker U."/>
            <person name="Ruckert C."/>
            <person name="Wolfel R."/>
            <person name="Grass G."/>
        </authorList>
    </citation>
    <scope>NUCLEOTIDE SEQUENCE [LARGE SCALE GENOMIC DNA]</scope>
    <source>
        <strain evidence="2 3">7523-2</strain>
        <strain evidence="1 4">7539</strain>
    </source>
</reference>
<dbReference type="RefSeq" id="WP_011245400.1">
    <property type="nucleotide sequence ID" value="NZ_BOQQ01000007.1"/>
</dbReference>
<dbReference type="EMBL" id="NPCC01000015">
    <property type="protein sequence ID" value="PAE88458.1"/>
    <property type="molecule type" value="Genomic_DNA"/>
</dbReference>
<evidence type="ECO:0000313" key="3">
    <source>
        <dbReference type="Proteomes" id="UP000216133"/>
    </source>
</evidence>
<evidence type="ECO:0000313" key="4">
    <source>
        <dbReference type="Proteomes" id="UP000216207"/>
    </source>
</evidence>